<dbReference type="Pfam" id="PF00069">
    <property type="entry name" value="Pkinase"/>
    <property type="match status" value="1"/>
</dbReference>
<dbReference type="Proteomes" id="UP000002866">
    <property type="component" value="Chromosome 4"/>
</dbReference>
<keyword evidence="4" id="KW-0067">ATP-binding</keyword>
<dbReference type="eggNOG" id="KOG0032">
    <property type="taxonomic scope" value="Eukaryota"/>
</dbReference>
<keyword evidence="7" id="KW-1133">Transmembrane helix</keyword>
<dbReference type="OrthoDB" id="1405469at2759"/>
<feature type="region of interest" description="Disordered" evidence="6">
    <location>
        <begin position="51"/>
        <end position="84"/>
    </location>
</feature>
<dbReference type="STRING" id="1071380.I2H3R2"/>
<feature type="compositionally biased region" description="Polar residues" evidence="6">
    <location>
        <begin position="51"/>
        <end position="73"/>
    </location>
</feature>
<keyword evidence="7" id="KW-0472">Membrane</keyword>
<dbReference type="AlphaFoldDB" id="I2H3R2"/>
<evidence type="ECO:0000256" key="4">
    <source>
        <dbReference type="ARBA" id="ARBA00022840"/>
    </source>
</evidence>
<evidence type="ECO:0000313" key="9">
    <source>
        <dbReference type="EMBL" id="CCH61014.1"/>
    </source>
</evidence>
<keyword evidence="10" id="KW-1185">Reference proteome</keyword>
<dbReference type="SMART" id="SM00220">
    <property type="entry name" value="S_TKc"/>
    <property type="match status" value="1"/>
</dbReference>
<gene>
    <name evidence="9" type="primary">TBLA0D05210</name>
    <name evidence="9" type="ORF">TBLA_0D05210</name>
</gene>
<dbReference type="InterPro" id="IPR011009">
    <property type="entry name" value="Kinase-like_dom_sf"/>
</dbReference>
<dbReference type="InterPro" id="IPR008271">
    <property type="entry name" value="Ser/Thr_kinase_AS"/>
</dbReference>
<dbReference type="GO" id="GO:0005634">
    <property type="term" value="C:nucleus"/>
    <property type="evidence" value="ECO:0007669"/>
    <property type="project" value="TreeGrafter"/>
</dbReference>
<dbReference type="GO" id="GO:0005737">
    <property type="term" value="C:cytoplasm"/>
    <property type="evidence" value="ECO:0007669"/>
    <property type="project" value="TreeGrafter"/>
</dbReference>
<dbReference type="Gene3D" id="1.10.510.10">
    <property type="entry name" value="Transferase(Phosphotransferase) domain 1"/>
    <property type="match status" value="1"/>
</dbReference>
<feature type="transmembrane region" description="Helical" evidence="7">
    <location>
        <begin position="771"/>
        <end position="788"/>
    </location>
</feature>
<evidence type="ECO:0000256" key="6">
    <source>
        <dbReference type="SAM" id="MobiDB-lite"/>
    </source>
</evidence>
<evidence type="ECO:0000256" key="7">
    <source>
        <dbReference type="SAM" id="Phobius"/>
    </source>
</evidence>
<evidence type="ECO:0000256" key="1">
    <source>
        <dbReference type="ARBA" id="ARBA00022679"/>
    </source>
</evidence>
<dbReference type="RefSeq" id="XP_004180533.1">
    <property type="nucleotide sequence ID" value="XM_004180485.1"/>
</dbReference>
<name>I2H3R2_HENB6</name>
<dbReference type="PANTHER" id="PTHR11042">
    <property type="entry name" value="EUKARYOTIC TRANSLATION INITIATION FACTOR 2-ALPHA KINASE EIF2-ALPHA KINASE -RELATED"/>
    <property type="match status" value="1"/>
</dbReference>
<dbReference type="GeneID" id="14496050"/>
<dbReference type="PANTHER" id="PTHR11042:SF138">
    <property type="entry name" value="SERINE_THREONINE-PROTEIN KINASE IKS1-RELATED"/>
    <property type="match status" value="1"/>
</dbReference>
<evidence type="ECO:0000259" key="8">
    <source>
        <dbReference type="PROSITE" id="PS50011"/>
    </source>
</evidence>
<evidence type="ECO:0000256" key="2">
    <source>
        <dbReference type="ARBA" id="ARBA00022741"/>
    </source>
</evidence>
<accession>I2H3R2</accession>
<dbReference type="EMBL" id="HE806319">
    <property type="protein sequence ID" value="CCH61014.1"/>
    <property type="molecule type" value="Genomic_DNA"/>
</dbReference>
<dbReference type="FunCoup" id="I2H3R2">
    <property type="interactions" value="254"/>
</dbReference>
<dbReference type="InterPro" id="IPR000719">
    <property type="entry name" value="Prot_kinase_dom"/>
</dbReference>
<dbReference type="SUPFAM" id="SSF56112">
    <property type="entry name" value="Protein kinase-like (PK-like)"/>
    <property type="match status" value="1"/>
</dbReference>
<sequence>MSLIPYHADPNEENGSLVLQTTSHRELVVVNPTNGSLKLYSQIYPNPGSLVSKNNNTSYNHGNPNASPSLNNNHSHDNGNFRRNSLGGESMNYICPTCGSEIHRKESIIDSSPISGNSNNLTTKLNLQNFPNANYFKLLESSHKRSEENTSSNINNHIRSSIVELQDLSSNINSVVNSLTNSDTEYNDIRNTSSSSNQSMPNIPQDLFTQGYFKKFFKIDSLLGRGARGVVYKVIHRLGDFQLGKFALKKIAIGNNLPWLENCLKEVRALTLINHTTGNLITYNHVWLEMDSTDALKLNENTPSIVACIFILQQYCDGGNLQDLIWSNIFKRIKVNYQLKKEKNCLRKKKFEKSNMLQFKKSSLIGLNTKQILLIIRDIASGLEELHSIGLIHRDLKPSNCLLLTKFDPMDIEQVDNIEDEEVFENLNSTFPKIVISDLGESQLKGEKRSATGATGTLEFTAPELIIENDIYTNLKVRENNDENLENSKINQFSFASDMYSFGMIIYFIVFGELPYDPELDVANLKSEIQKFHYNKEQAITKHKLIKNIKQIDPVIFEIMDQLLVKDVELRPNATEILEYATNVLNSSTYNNHYHTQNNSASIPNINFTSNNKKNNISLNKDLFQQQSLDSDPIMTFNLKTDERDEYEDDDIIQDREEDDIYTEDNKFTRYRNRSVSSFKIDPLQLQLTRTNDSLHSLIPYQSKPIDINIKPPKTLKHLIISYLKEQRYLVNYIPMGFIIFFIIYLFHLLSIKKDFDNKDFSQNTMSSLSFSINGHLELAIIFFLFGISVNASFISQAWISLLLLLIIFLNWVSDSSIFLPKFNA</sequence>
<dbReference type="InterPro" id="IPR050339">
    <property type="entry name" value="CC_SR_Kinase"/>
</dbReference>
<evidence type="ECO:0000313" key="10">
    <source>
        <dbReference type="Proteomes" id="UP000002866"/>
    </source>
</evidence>
<dbReference type="HOGENOM" id="CLU_010228_2_1_1"/>
<dbReference type="GO" id="GO:0004672">
    <property type="term" value="F:protein kinase activity"/>
    <property type="evidence" value="ECO:0007669"/>
    <property type="project" value="InterPro"/>
</dbReference>
<dbReference type="GO" id="GO:0005524">
    <property type="term" value="F:ATP binding"/>
    <property type="evidence" value="ECO:0007669"/>
    <property type="project" value="UniProtKB-KW"/>
</dbReference>
<reference evidence="9 10" key="1">
    <citation type="journal article" date="2011" name="Proc. Natl. Acad. Sci. U.S.A.">
        <title>Evolutionary erosion of yeast sex chromosomes by mating-type switching accidents.</title>
        <authorList>
            <person name="Gordon J.L."/>
            <person name="Armisen D."/>
            <person name="Proux-Wera E."/>
            <person name="Oheigeartaigh S.S."/>
            <person name="Byrne K.P."/>
            <person name="Wolfe K.H."/>
        </authorList>
    </citation>
    <scope>NUCLEOTIDE SEQUENCE [LARGE SCALE GENOMIC DNA]</scope>
    <source>
        <strain evidence="10">ATCC 34711 / CBS 6284 / DSM 70876 / NBRC 10599 / NRRL Y-10934 / UCD 77-7</strain>
    </source>
</reference>
<keyword evidence="2" id="KW-0547">Nucleotide-binding</keyword>
<dbReference type="PROSITE" id="PS50011">
    <property type="entry name" value="PROTEIN_KINASE_DOM"/>
    <property type="match status" value="1"/>
</dbReference>
<evidence type="ECO:0000256" key="3">
    <source>
        <dbReference type="ARBA" id="ARBA00022777"/>
    </source>
</evidence>
<feature type="transmembrane region" description="Helical" evidence="7">
    <location>
        <begin position="794"/>
        <end position="813"/>
    </location>
</feature>
<keyword evidence="1" id="KW-0808">Transferase</keyword>
<evidence type="ECO:0000256" key="5">
    <source>
        <dbReference type="ARBA" id="ARBA00037982"/>
    </source>
</evidence>
<feature type="transmembrane region" description="Helical" evidence="7">
    <location>
        <begin position="730"/>
        <end position="750"/>
    </location>
</feature>
<keyword evidence="3" id="KW-0418">Kinase</keyword>
<feature type="domain" description="Protein kinase" evidence="8">
    <location>
        <begin position="217"/>
        <end position="585"/>
    </location>
</feature>
<dbReference type="Gene3D" id="3.30.200.20">
    <property type="entry name" value="Phosphorylase Kinase, domain 1"/>
    <property type="match status" value="1"/>
</dbReference>
<dbReference type="KEGG" id="tbl:TBLA_0D05210"/>
<proteinExistence type="inferred from homology"/>
<dbReference type="InParanoid" id="I2H3R2"/>
<protein>
    <recommendedName>
        <fullName evidence="8">Protein kinase domain-containing protein</fullName>
    </recommendedName>
</protein>
<dbReference type="PROSITE" id="PS00108">
    <property type="entry name" value="PROTEIN_KINASE_ST"/>
    <property type="match status" value="1"/>
</dbReference>
<keyword evidence="7" id="KW-0812">Transmembrane</keyword>
<organism evidence="9 10">
    <name type="scientific">Henningerozyma blattae (strain ATCC 34711 / CBS 6284 / DSM 70876 / NBRC 10599 / NRRL Y-10934 / UCD 77-7)</name>
    <name type="common">Yeast</name>
    <name type="synonym">Tetrapisispora blattae</name>
    <dbReference type="NCBI Taxonomy" id="1071380"/>
    <lineage>
        <taxon>Eukaryota</taxon>
        <taxon>Fungi</taxon>
        <taxon>Dikarya</taxon>
        <taxon>Ascomycota</taxon>
        <taxon>Saccharomycotina</taxon>
        <taxon>Saccharomycetes</taxon>
        <taxon>Saccharomycetales</taxon>
        <taxon>Saccharomycetaceae</taxon>
        <taxon>Henningerozyma</taxon>
    </lineage>
</organism>
<comment type="similarity">
    <text evidence="5">Belongs to the protein kinase superfamily. Ser/Thr protein kinase family. GCN2 subfamily.</text>
</comment>